<gene>
    <name evidence="1" type="ORF">DPMN_148678</name>
</gene>
<reference evidence="1" key="2">
    <citation type="submission" date="2020-11" db="EMBL/GenBank/DDBJ databases">
        <authorList>
            <person name="McCartney M.A."/>
            <person name="Auch B."/>
            <person name="Kono T."/>
            <person name="Mallez S."/>
            <person name="Becker A."/>
            <person name="Gohl D.M."/>
            <person name="Silverstein K.A.T."/>
            <person name="Koren S."/>
            <person name="Bechman K.B."/>
            <person name="Herman A."/>
            <person name="Abrahante J.E."/>
            <person name="Garbe J."/>
        </authorList>
    </citation>
    <scope>NUCLEOTIDE SEQUENCE</scope>
    <source>
        <strain evidence="1">Duluth1</strain>
        <tissue evidence="1">Whole animal</tissue>
    </source>
</reference>
<sequence length="58" mass="6615">MFAIRYFVTVTPIFISPLDTWHTRDSKTVVQSRGCMMCDVWGGKTKRMIVCDLAQSVS</sequence>
<organism evidence="1 2">
    <name type="scientific">Dreissena polymorpha</name>
    <name type="common">Zebra mussel</name>
    <name type="synonym">Mytilus polymorpha</name>
    <dbReference type="NCBI Taxonomy" id="45954"/>
    <lineage>
        <taxon>Eukaryota</taxon>
        <taxon>Metazoa</taxon>
        <taxon>Spiralia</taxon>
        <taxon>Lophotrochozoa</taxon>
        <taxon>Mollusca</taxon>
        <taxon>Bivalvia</taxon>
        <taxon>Autobranchia</taxon>
        <taxon>Heteroconchia</taxon>
        <taxon>Euheterodonta</taxon>
        <taxon>Imparidentia</taxon>
        <taxon>Neoheterodontei</taxon>
        <taxon>Myida</taxon>
        <taxon>Dreissenoidea</taxon>
        <taxon>Dreissenidae</taxon>
        <taxon>Dreissena</taxon>
    </lineage>
</organism>
<accession>A0A9D4FEJ0</accession>
<evidence type="ECO:0000313" key="1">
    <source>
        <dbReference type="EMBL" id="KAH3795131.1"/>
    </source>
</evidence>
<dbReference type="Proteomes" id="UP000828390">
    <property type="component" value="Unassembled WGS sequence"/>
</dbReference>
<reference evidence="1" key="1">
    <citation type="journal article" date="2019" name="bioRxiv">
        <title>The Genome of the Zebra Mussel, Dreissena polymorpha: A Resource for Invasive Species Research.</title>
        <authorList>
            <person name="McCartney M.A."/>
            <person name="Auch B."/>
            <person name="Kono T."/>
            <person name="Mallez S."/>
            <person name="Zhang Y."/>
            <person name="Obille A."/>
            <person name="Becker A."/>
            <person name="Abrahante J.E."/>
            <person name="Garbe J."/>
            <person name="Badalamenti J.P."/>
            <person name="Herman A."/>
            <person name="Mangelson H."/>
            <person name="Liachko I."/>
            <person name="Sullivan S."/>
            <person name="Sone E.D."/>
            <person name="Koren S."/>
            <person name="Silverstein K.A.T."/>
            <person name="Beckman K.B."/>
            <person name="Gohl D.M."/>
        </authorList>
    </citation>
    <scope>NUCLEOTIDE SEQUENCE</scope>
    <source>
        <strain evidence="1">Duluth1</strain>
        <tissue evidence="1">Whole animal</tissue>
    </source>
</reference>
<keyword evidence="2" id="KW-1185">Reference proteome</keyword>
<name>A0A9D4FEJ0_DREPO</name>
<evidence type="ECO:0000313" key="2">
    <source>
        <dbReference type="Proteomes" id="UP000828390"/>
    </source>
</evidence>
<comment type="caution">
    <text evidence="1">The sequence shown here is derived from an EMBL/GenBank/DDBJ whole genome shotgun (WGS) entry which is preliminary data.</text>
</comment>
<dbReference type="AlphaFoldDB" id="A0A9D4FEJ0"/>
<proteinExistence type="predicted"/>
<protein>
    <submittedName>
        <fullName evidence="1">Uncharacterized protein</fullName>
    </submittedName>
</protein>
<dbReference type="EMBL" id="JAIWYP010000007">
    <property type="protein sequence ID" value="KAH3795131.1"/>
    <property type="molecule type" value="Genomic_DNA"/>
</dbReference>